<feature type="transmembrane region" description="Helical" evidence="5">
    <location>
        <begin position="386"/>
        <end position="407"/>
    </location>
</feature>
<keyword evidence="4 5" id="KW-0472">Membrane</keyword>
<feature type="transmembrane region" description="Helical" evidence="5">
    <location>
        <begin position="120"/>
        <end position="145"/>
    </location>
</feature>
<feature type="transmembrane region" description="Helical" evidence="5">
    <location>
        <begin position="79"/>
        <end position="100"/>
    </location>
</feature>
<protein>
    <submittedName>
        <fullName evidence="6">Aquaporin pip2-7</fullName>
    </submittedName>
</protein>
<reference evidence="6 7" key="1">
    <citation type="journal article" date="2018" name="Sci. Data">
        <title>The draft genome sequence of cork oak.</title>
        <authorList>
            <person name="Ramos A.M."/>
            <person name="Usie A."/>
            <person name="Barbosa P."/>
            <person name="Barros P.M."/>
            <person name="Capote T."/>
            <person name="Chaves I."/>
            <person name="Simoes F."/>
            <person name="Abreu I."/>
            <person name="Carrasquinho I."/>
            <person name="Faro C."/>
            <person name="Guimaraes J.B."/>
            <person name="Mendonca D."/>
            <person name="Nobrega F."/>
            <person name="Rodrigues L."/>
            <person name="Saibo N.J.M."/>
            <person name="Varela M.C."/>
            <person name="Egas C."/>
            <person name="Matos J."/>
            <person name="Miguel C.M."/>
            <person name="Oliveira M.M."/>
            <person name="Ricardo C.P."/>
            <person name="Goncalves S."/>
        </authorList>
    </citation>
    <scope>NUCLEOTIDE SEQUENCE [LARGE SCALE GENOMIC DNA]</scope>
    <source>
        <strain evidence="7">cv. HL8</strain>
    </source>
</reference>
<evidence type="ECO:0000313" key="7">
    <source>
        <dbReference type="Proteomes" id="UP000237347"/>
    </source>
</evidence>
<feature type="transmembrane region" description="Helical" evidence="5">
    <location>
        <begin position="166"/>
        <end position="187"/>
    </location>
</feature>
<dbReference type="SUPFAM" id="SSF81338">
    <property type="entry name" value="Aquaporin-like"/>
    <property type="match status" value="2"/>
</dbReference>
<comment type="subcellular location">
    <subcellularLocation>
        <location evidence="1">Membrane</location>
        <topology evidence="1">Multi-pass membrane protein</topology>
    </subcellularLocation>
</comment>
<evidence type="ECO:0000313" key="6">
    <source>
        <dbReference type="EMBL" id="KAK7827174.1"/>
    </source>
</evidence>
<evidence type="ECO:0000256" key="5">
    <source>
        <dbReference type="SAM" id="Phobius"/>
    </source>
</evidence>
<feature type="transmembrane region" description="Helical" evidence="5">
    <location>
        <begin position="47"/>
        <end position="67"/>
    </location>
</feature>
<keyword evidence="7" id="KW-1185">Reference proteome</keyword>
<feature type="transmembrane region" description="Helical" evidence="5">
    <location>
        <begin position="474"/>
        <end position="490"/>
    </location>
</feature>
<accession>A0AAW0JLP0</accession>
<dbReference type="PRINTS" id="PR00783">
    <property type="entry name" value="MINTRINSICP"/>
</dbReference>
<evidence type="ECO:0000256" key="1">
    <source>
        <dbReference type="ARBA" id="ARBA00004141"/>
    </source>
</evidence>
<evidence type="ECO:0000256" key="3">
    <source>
        <dbReference type="ARBA" id="ARBA00022989"/>
    </source>
</evidence>
<dbReference type="PANTHER" id="PTHR47002:SF6">
    <property type="entry name" value="X INTRINSIC PROTEIN"/>
    <property type="match status" value="1"/>
</dbReference>
<dbReference type="GO" id="GO:0015267">
    <property type="term" value="F:channel activity"/>
    <property type="evidence" value="ECO:0007669"/>
    <property type="project" value="InterPro"/>
</dbReference>
<dbReference type="Pfam" id="PF00230">
    <property type="entry name" value="MIP"/>
    <property type="match status" value="2"/>
</dbReference>
<dbReference type="EMBL" id="PKMF04000528">
    <property type="protein sequence ID" value="KAK7827174.1"/>
    <property type="molecule type" value="Genomic_DNA"/>
</dbReference>
<evidence type="ECO:0000256" key="2">
    <source>
        <dbReference type="ARBA" id="ARBA00022692"/>
    </source>
</evidence>
<dbReference type="InterPro" id="IPR023271">
    <property type="entry name" value="Aquaporin-like"/>
</dbReference>
<dbReference type="AlphaFoldDB" id="A0AAW0JLP0"/>
<sequence>MDVVISGGTDQSFSKSFEKPETNSIIRTTFLDSIGAHEIYSSEQWRAALTETVATTFFIFTLITSIVSCFESLVSEPKLLVPFVVFIICFVFILTIIPLSGAILNPLVTFIAALKGAVTLVRACVYFLGQCIGSIMGYLLIKCVMSHDAVVKYMLVAFDKKRCKELGVTTVCVLLSASLSIAVYVSIVVTGEPGYAGAGLNPARCLGPALIRGGQFWTGAMDIVVTIGNDESFSQPFEKIERKSLKSTFLDSIGAHEIFSSEMWRAALAETVATTFFLFTLTTCLLSCYESNVTDPKLLVPFAVFIVAFFFLFTMFPLTGAFLNPLLTFIATLKGAICLVRAFVFFMGQCLASIMAIYLLKCAMSHDAVEKYMLGGCTINDNGSGISLGTALMLEFVCTFIILLVAVTVVFDKKRSKELGATVVCIQIAASLAMAVYVSSVVTGKIGYAGAGLNPARCFASALLFGGPLWHGQWVFWLGPFLACIVYYIFSKTLPKEGLVNDGKYEIIKVARACIEATGSNKYKSATVKAEEKPPCIPETVEKDVLALYPFY</sequence>
<name>A0AAW0JLP0_QUESU</name>
<feature type="transmembrane region" description="Helical" evidence="5">
    <location>
        <begin position="298"/>
        <end position="316"/>
    </location>
</feature>
<keyword evidence="2 5" id="KW-0812">Transmembrane</keyword>
<proteinExistence type="predicted"/>
<evidence type="ECO:0000256" key="4">
    <source>
        <dbReference type="ARBA" id="ARBA00023136"/>
    </source>
</evidence>
<gene>
    <name evidence="6" type="primary">PIP2-7_0</name>
    <name evidence="6" type="ORF">CFP56_031341</name>
</gene>
<dbReference type="InterPro" id="IPR000425">
    <property type="entry name" value="MIP"/>
</dbReference>
<dbReference type="PANTHER" id="PTHR47002">
    <property type="entry name" value="AQUAPORIN-LIKE"/>
    <property type="match status" value="1"/>
</dbReference>
<feature type="transmembrane region" description="Helical" evidence="5">
    <location>
        <begin position="419"/>
        <end position="438"/>
    </location>
</feature>
<keyword evidence="3 5" id="KW-1133">Transmembrane helix</keyword>
<dbReference type="Gene3D" id="1.20.1080.10">
    <property type="entry name" value="Glycerol uptake facilitator protein"/>
    <property type="match status" value="2"/>
</dbReference>
<dbReference type="GO" id="GO:0016020">
    <property type="term" value="C:membrane"/>
    <property type="evidence" value="ECO:0007669"/>
    <property type="project" value="UniProtKB-SubCell"/>
</dbReference>
<dbReference type="Proteomes" id="UP000237347">
    <property type="component" value="Unassembled WGS sequence"/>
</dbReference>
<organism evidence="6 7">
    <name type="scientific">Quercus suber</name>
    <name type="common">Cork oak</name>
    <dbReference type="NCBI Taxonomy" id="58331"/>
    <lineage>
        <taxon>Eukaryota</taxon>
        <taxon>Viridiplantae</taxon>
        <taxon>Streptophyta</taxon>
        <taxon>Embryophyta</taxon>
        <taxon>Tracheophyta</taxon>
        <taxon>Spermatophyta</taxon>
        <taxon>Magnoliopsida</taxon>
        <taxon>eudicotyledons</taxon>
        <taxon>Gunneridae</taxon>
        <taxon>Pentapetalae</taxon>
        <taxon>rosids</taxon>
        <taxon>fabids</taxon>
        <taxon>Fagales</taxon>
        <taxon>Fagaceae</taxon>
        <taxon>Quercus</taxon>
    </lineage>
</organism>
<comment type="caution">
    <text evidence="6">The sequence shown here is derived from an EMBL/GenBank/DDBJ whole genome shotgun (WGS) entry which is preliminary data.</text>
</comment>